<evidence type="ECO:0008006" key="4">
    <source>
        <dbReference type="Google" id="ProtNLM"/>
    </source>
</evidence>
<keyword evidence="3" id="KW-1185">Reference proteome</keyword>
<protein>
    <recommendedName>
        <fullName evidence="4">BON domain-containing protein</fullName>
    </recommendedName>
</protein>
<feature type="chain" id="PRO_5014679689" description="BON domain-containing protein" evidence="1">
    <location>
        <begin position="25"/>
        <end position="117"/>
    </location>
</feature>
<keyword evidence="1" id="KW-0732">Signal</keyword>
<sequence length="117" mass="12767">MKTVTATARIALSALALAAFGAQAAVPGQDELGPVRQACPQIDQKLQQALERDTRKLMEASLARVEFTVKGDSISQVRQENTPIEVRARLQSALRQAGCKSDQEKTLAFHLNLLPNR</sequence>
<reference evidence="2 3" key="1">
    <citation type="submission" date="2018-01" db="EMBL/GenBank/DDBJ databases">
        <title>Draft genome sequence of Paucibacter aquatile CR182 isolated from freshwater of the Nakdong River.</title>
        <authorList>
            <person name="Choi A."/>
            <person name="Chung E.J."/>
        </authorList>
    </citation>
    <scope>NUCLEOTIDE SEQUENCE [LARGE SCALE GENOMIC DNA]</scope>
    <source>
        <strain evidence="2 3">CR182</strain>
    </source>
</reference>
<evidence type="ECO:0000313" key="3">
    <source>
        <dbReference type="Proteomes" id="UP000235916"/>
    </source>
</evidence>
<comment type="caution">
    <text evidence="2">The sequence shown here is derived from an EMBL/GenBank/DDBJ whole genome shotgun (WGS) entry which is preliminary data.</text>
</comment>
<accession>A0A2N8KY93</accession>
<dbReference type="EMBL" id="POSP01000003">
    <property type="protein sequence ID" value="PND38428.1"/>
    <property type="molecule type" value="Genomic_DNA"/>
</dbReference>
<name>A0A2N8KY93_9BURK</name>
<dbReference type="Proteomes" id="UP000235916">
    <property type="component" value="Unassembled WGS sequence"/>
</dbReference>
<organism evidence="2 3">
    <name type="scientific">Kinneretia aquatilis</name>
    <dbReference type="NCBI Taxonomy" id="2070761"/>
    <lineage>
        <taxon>Bacteria</taxon>
        <taxon>Pseudomonadati</taxon>
        <taxon>Pseudomonadota</taxon>
        <taxon>Betaproteobacteria</taxon>
        <taxon>Burkholderiales</taxon>
        <taxon>Sphaerotilaceae</taxon>
        <taxon>Roseateles</taxon>
    </lineage>
</organism>
<proteinExistence type="predicted"/>
<evidence type="ECO:0000313" key="2">
    <source>
        <dbReference type="EMBL" id="PND38428.1"/>
    </source>
</evidence>
<dbReference type="RefSeq" id="WP_102768347.1">
    <property type="nucleotide sequence ID" value="NZ_CP124551.1"/>
</dbReference>
<gene>
    <name evidence="2" type="ORF">C1O66_13450</name>
</gene>
<dbReference type="AlphaFoldDB" id="A0A2N8KY93"/>
<feature type="signal peptide" evidence="1">
    <location>
        <begin position="1"/>
        <end position="24"/>
    </location>
</feature>
<evidence type="ECO:0000256" key="1">
    <source>
        <dbReference type="SAM" id="SignalP"/>
    </source>
</evidence>